<dbReference type="PANTHER" id="PTHR37469">
    <property type="entry name" value="CELLOBIONIC ACID PHOSPHORYLASE-RELATED"/>
    <property type="match status" value="1"/>
</dbReference>
<dbReference type="InterPro" id="IPR011013">
    <property type="entry name" value="Gal_mutarotase_sf_dom"/>
</dbReference>
<feature type="transmembrane region" description="Helical" evidence="4">
    <location>
        <begin position="1307"/>
        <end position="1329"/>
    </location>
</feature>
<keyword evidence="4" id="KW-0812">Transmembrane</keyword>
<evidence type="ECO:0000313" key="8">
    <source>
        <dbReference type="EMBL" id="SDB80027.1"/>
    </source>
</evidence>
<keyword evidence="4" id="KW-0472">Membrane</keyword>
<dbReference type="EMBL" id="FMYF01000001">
    <property type="protein sequence ID" value="SDB80027.1"/>
    <property type="molecule type" value="Genomic_DNA"/>
</dbReference>
<accession>A0A1G6GDF4</accession>
<dbReference type="Gene3D" id="2.60.420.10">
    <property type="entry name" value="Maltose phosphorylase, domain 3"/>
    <property type="match status" value="1"/>
</dbReference>
<feature type="domain" description="Glycoamylase-like" evidence="6">
    <location>
        <begin position="1278"/>
        <end position="1485"/>
    </location>
</feature>
<dbReference type="SUPFAM" id="SSF74650">
    <property type="entry name" value="Galactose mutarotase-like"/>
    <property type="match status" value="2"/>
</dbReference>
<dbReference type="InterPro" id="IPR033432">
    <property type="entry name" value="GH94_catalytic"/>
</dbReference>
<dbReference type="OrthoDB" id="9769991at2"/>
<feature type="region of interest" description="Disordered" evidence="3">
    <location>
        <begin position="1"/>
        <end position="20"/>
    </location>
</feature>
<evidence type="ECO:0000259" key="7">
    <source>
        <dbReference type="Pfam" id="PF17167"/>
    </source>
</evidence>
<dbReference type="InterPro" id="IPR037824">
    <property type="entry name" value="GH94N_2_NdvB"/>
</dbReference>
<feature type="domain" description="Glycosyl hydrolase 94 supersandwich" evidence="5">
    <location>
        <begin position="1534"/>
        <end position="1804"/>
    </location>
</feature>
<keyword evidence="1" id="KW-0328">Glycosyltransferase</keyword>
<dbReference type="SMART" id="SM01068">
    <property type="entry name" value="CBM_X"/>
    <property type="match status" value="2"/>
</dbReference>
<feature type="transmembrane region" description="Helical" evidence="4">
    <location>
        <begin position="826"/>
        <end position="844"/>
    </location>
</feature>
<dbReference type="Pfam" id="PF10091">
    <property type="entry name" value="Glycoamylase"/>
    <property type="match status" value="1"/>
</dbReference>
<dbReference type="RefSeq" id="WP_139283111.1">
    <property type="nucleotide sequence ID" value="NZ_FMYF01000001.1"/>
</dbReference>
<evidence type="ECO:0000256" key="4">
    <source>
        <dbReference type="SAM" id="Phobius"/>
    </source>
</evidence>
<dbReference type="InterPro" id="IPR037018">
    <property type="entry name" value="GH65_N"/>
</dbReference>
<sequence length="2824" mass="312963">MTVPPQEARTERPGRRSQAPWDDHRIIRAEVYSDELLNHHAVSLADAQVVVPTARPVVSLLKRMKDNHRALSESYRTVMAAIEAGETITPAAEWLVDNFHTLEEHIRQVRHDLPRSYFAELPKLGAGFLEGHPRIFGIMWAYVAHTDSLFDPDQLGVYIRSYESRKALTLGELWAVAINLRILLIENARRVAELVVHSGVGRRAADRVADLVLGVDGNPPRPLAKALPEWRTYTPSRAFYVQLVRRLAEAPEGREAVEWATERFTEQESASTHAVELEHQQQAGATLTMRNIFRSLRLLSDVNWEEWLEDVSLIEAELRTNDCYSRLDFATRNLYRSAIERLARGSGQREIDVTRLALSHAAATSDEVSSDVGYWLVDDGRAELERTVAFRPTARERLVRGVRRAGLAGYLAALAGGTFISLLVGMALILRFGPGVPWGWYVVLAVLLSVPLSELALGAINYRLSRLIPATILPSLDLDLGVPDELRTLVTIPTMITSADGVDDLLAQLEVHFLGNDNGELYFAAATDWADSDSEVTPADQALLDRAVAGIRALNARYGDRFLLFHRERRYNPAEGVWMGWERKRGKLAELNSLLRGAKDTSYVTVEGRRPGPFTYVITLDSDTMLPRTSALKLVAKLAHPLNRARFDARGRVFRGYSILQPRVTPALPMTEDTSAFQQVFSTTQGLDPYASAVSDAYQDLFAEGSFAGKGIYDIDALTRALDDRIPENAVLSHDLLEGNYSRSGLVTDVEVVEGYPTSYEVAVSRSHRWTRGDWQLLPWILYRHSGLSRLGLWKMTDNLRRSLVPVFWVLGVLVALAVLPPAGALTYLVVALMSLVLPFIVPLGQALPRAAAEVTVASQWRAFGHQARQGLAATAINLVLLSHQAALMADAIGRTLARLWSHRHLLEWTTAEAAGRHATGTLRGFVRLMAGGFAAPLVALAIGVLRGPMVLAIAAPLVVLWLLAPLVAQRLSRPLDRVELEAGPDEITELRTVARRTWHFFETFVTKDDHYLPPDNFQEVPDDRLAHRTSPTNIGLYLLATISARDFGWIGMGEATDRLEETLSTVRDLEHYQGHLFNWYDTRTLDPLPPRYVSSVDSGNLAGHLVTVANTCREWREAAPPIVVDPSGLQDTLRVLGEELEALPETDFPAPDRTTAGARLTEITHAVATLGTSEDPLEDLAHLQDLLVRLVQHSRLPHRLTVWANAVRSGVDSLGRDLVLDTAGHDQLRQRLARLEAYARQAFEEMSFRFLLDPKRRLLSVGFDVEDGTLDESCYDMLASECRLASYVAIAKGDIRTTHWFRLGRTVTAAGGGAVLLSWSGSMFEYLMPSLVMRSPADGLLNTTQLRVVARQIEYARELGVPWGISESGFNARDQQLNYQYSPFGVPGLGVVRGLADDLVISPYATGLAAMVQPDDAAANFRVLAEYGALGPYGYYEAIDFTKSRLLPGTDHAVVRSYMAHHSGMTIVAISNVVHDGLMRERFHVEPRVRATELLLQEPAPRLIPISNARREEISTTRTVRAVVRPSERALVGPAALAPAVHLMSNGRLSMVLTPAGGGHVLWRGSAITRWHADRTSDEAGDYLYFRDDDTGRVWSGAALPLRVQPTDYAVHFSEDGARYSRRDGFLTTTVSHFISPETDAAVRRVVIRNHDRRARRLTVTSYAELVLGRMADHDAHPVFSKMFVHTEYLPELGAILATRRRRSPEEPEVWAAHLLVTKRGAIGDPVAETDRRQFLGRGRTPRDPQRLAGDTGPGLTGYVLDPIFSLAQHVEIPPDGRATLSFWTAAASSREELLAVVDQLRSPGAYDRATALSWTQSQVQLRHLGITDDEAGHFQNLAGAVVYPTESRRSSAETLRAAGSQADLWPLGISGDLPILLVRIEDIADMEMVRQVLRAVEYWRLKRFSVDVVLLNEQSTSYAQDLQHELERHAAGLQTRTGSPDSTGTIYVVQADSAAPRTLATLLGTAAVVLLARRGDLTRQRAAGLPKPLPRALAALGARRERQSPPPPYPTGDLVLWNGYGGFTPDGREYVVVLDDASTPAPWTNVVANRQFGFQATAEGAGHTWWRNSRDNQLTPWHNDPVTAPVSEALYVRDEATGQVACPTASPVAGGRHVARHGFGYTTYEHTTSDSVDLRQTVFVAPEDPVKLSLLRIVNHSRRRKTFTVTSYAELALGSDTRSSSRHLVTSVDDDSGAFLVRNPWATQFTDQVVFFDMQGAQETWTGDRLEFLGVQGSTEMPSAIDDGLPLSGRVGAGPDPCAALQRTVEVDPGAAVELVVVLGAAHTTEEARSLVHRYRNTDPHRVLEAVRDQWQERLGSIQVSTPEAGFDLMVNGWLLYQTWTARMLARAGFYQLSGAYGYRDQLQDSMAIALVDPALTRGHLLRAAGRQFLEGDVQHWWLPETGAGIRTRISDDTIWLAYAVCHYVRLTGDAAVLDEQVPFLEGPLLEEDQTEDFFVPTTSTRTASLYEHCVAGLRHAFPHGQHGLPLMGTGDWNDGMNRVGVDGRGESVWLGWFLHTTLTGFCPLATRREDAPTLQEFRTEQQRLLRALETHGWDGEWYRRGYFDDGTPLGSAHRPECRIDGIAQSWAVLSGAAQPERAEQAMEQLQSQLVLPEDRLVRLFTPPFDVSEPDPGYIRAYPPGVRENGGQYTHGALWSIFAWSALGRTDRAATTFGMINPVNHARTRAEADTYRVEPYVVAADVYAAEPYVGRGGWTWYTGSAGWMYRAGLEAILGLHREGQHLALRPCLPPEWPRVSIRYRFGTSTYDIDIDTHGSDARRITRLTLDEADVPCPDDLARIPLVDDGNTHWVSLILSGKDEERG</sequence>
<evidence type="ECO:0000259" key="5">
    <source>
        <dbReference type="Pfam" id="PF06165"/>
    </source>
</evidence>
<evidence type="ECO:0000256" key="3">
    <source>
        <dbReference type="SAM" id="MobiDB-lite"/>
    </source>
</evidence>
<dbReference type="InterPro" id="IPR037820">
    <property type="entry name" value="GH94N_NdvB"/>
</dbReference>
<dbReference type="InterPro" id="IPR019282">
    <property type="entry name" value="Glycoamylase-like_cons_dom"/>
</dbReference>
<dbReference type="PANTHER" id="PTHR37469:SF2">
    <property type="entry name" value="CELLOBIONIC ACID PHOSPHORYLASE"/>
    <property type="match status" value="1"/>
</dbReference>
<dbReference type="Gene3D" id="1.50.10.10">
    <property type="match status" value="1"/>
</dbReference>
<dbReference type="CDD" id="cd11756">
    <property type="entry name" value="GH94N_ChvB_NdvB_1_like"/>
    <property type="match status" value="1"/>
</dbReference>
<dbReference type="GO" id="GO:0005975">
    <property type="term" value="P:carbohydrate metabolic process"/>
    <property type="evidence" value="ECO:0007669"/>
    <property type="project" value="InterPro"/>
</dbReference>
<feature type="transmembrane region" description="Helical" evidence="4">
    <location>
        <begin position="803"/>
        <end position="820"/>
    </location>
</feature>
<dbReference type="InterPro" id="IPR008928">
    <property type="entry name" value="6-hairpin_glycosidase_sf"/>
</dbReference>
<dbReference type="Gene3D" id="2.70.98.40">
    <property type="entry name" value="Glycoside hydrolase, family 65, N-terminal domain"/>
    <property type="match status" value="2"/>
</dbReference>
<name>A0A1G6GDF4_9ACTN</name>
<feature type="domain" description="Glycosyl hydrolase 94 supersandwich" evidence="5">
    <location>
        <begin position="2030"/>
        <end position="2299"/>
    </location>
</feature>
<evidence type="ECO:0000256" key="2">
    <source>
        <dbReference type="ARBA" id="ARBA00022679"/>
    </source>
</evidence>
<dbReference type="Pfam" id="PF17167">
    <property type="entry name" value="Glyco_hydro_94"/>
    <property type="match status" value="1"/>
</dbReference>
<evidence type="ECO:0000259" key="6">
    <source>
        <dbReference type="Pfam" id="PF10091"/>
    </source>
</evidence>
<proteinExistence type="predicted"/>
<dbReference type="InterPro" id="IPR012341">
    <property type="entry name" value="6hp_glycosidase-like_sf"/>
</dbReference>
<keyword evidence="4" id="KW-1133">Transmembrane helix</keyword>
<dbReference type="GO" id="GO:0016757">
    <property type="term" value="F:glycosyltransferase activity"/>
    <property type="evidence" value="ECO:0007669"/>
    <property type="project" value="UniProtKB-KW"/>
</dbReference>
<feature type="transmembrane region" description="Helical" evidence="4">
    <location>
        <begin position="926"/>
        <end position="945"/>
    </location>
</feature>
<dbReference type="Pfam" id="PF06165">
    <property type="entry name" value="GH94_b-supersand"/>
    <property type="match status" value="2"/>
</dbReference>
<reference evidence="8 9" key="1">
    <citation type="submission" date="2016-06" db="EMBL/GenBank/DDBJ databases">
        <authorList>
            <person name="Olsen C.W."/>
            <person name="Carey S."/>
            <person name="Hinshaw L."/>
            <person name="Karasin A.I."/>
        </authorList>
    </citation>
    <scope>NUCLEOTIDE SEQUENCE [LARGE SCALE GENOMIC DNA]</scope>
    <source>
        <strain evidence="8 9">LZ-22</strain>
    </source>
</reference>
<feature type="transmembrane region" description="Helical" evidence="4">
    <location>
        <begin position="438"/>
        <end position="460"/>
    </location>
</feature>
<gene>
    <name evidence="8" type="ORF">GA0111570_101301</name>
</gene>
<dbReference type="STRING" id="1577474.GA0111570_101301"/>
<keyword evidence="9" id="KW-1185">Reference proteome</keyword>
<dbReference type="GO" id="GO:0030246">
    <property type="term" value="F:carbohydrate binding"/>
    <property type="evidence" value="ECO:0007669"/>
    <property type="project" value="InterPro"/>
</dbReference>
<dbReference type="InterPro" id="IPR052047">
    <property type="entry name" value="GH94_Enzymes"/>
</dbReference>
<dbReference type="InterPro" id="IPR010383">
    <property type="entry name" value="Glyco_hydrolase_94_b-supersand"/>
</dbReference>
<protein>
    <submittedName>
        <fullName evidence="8">Cyclic beta-1,2-glucan synthetase</fullName>
    </submittedName>
</protein>
<dbReference type="Gene3D" id="1.50.10.140">
    <property type="match status" value="2"/>
</dbReference>
<feature type="domain" description="Glycosyl hydrolase 94 catalytic" evidence="7">
    <location>
        <begin position="2313"/>
        <end position="2736"/>
    </location>
</feature>
<keyword evidence="2" id="KW-0808">Transferase</keyword>
<dbReference type="Proteomes" id="UP000199086">
    <property type="component" value="Unassembled WGS sequence"/>
</dbReference>
<feature type="transmembrane region" description="Helical" evidence="4">
    <location>
        <begin position="407"/>
        <end position="432"/>
    </location>
</feature>
<evidence type="ECO:0000313" key="9">
    <source>
        <dbReference type="Proteomes" id="UP000199086"/>
    </source>
</evidence>
<dbReference type="SUPFAM" id="SSF48208">
    <property type="entry name" value="Six-hairpin glycosidases"/>
    <property type="match status" value="1"/>
</dbReference>
<organism evidence="8 9">
    <name type="scientific">Raineyella antarctica</name>
    <dbReference type="NCBI Taxonomy" id="1577474"/>
    <lineage>
        <taxon>Bacteria</taxon>
        <taxon>Bacillati</taxon>
        <taxon>Actinomycetota</taxon>
        <taxon>Actinomycetes</taxon>
        <taxon>Propionibacteriales</taxon>
        <taxon>Propionibacteriaceae</taxon>
        <taxon>Raineyella</taxon>
    </lineage>
</organism>
<evidence type="ECO:0000256" key="1">
    <source>
        <dbReference type="ARBA" id="ARBA00022676"/>
    </source>
</evidence>
<dbReference type="CDD" id="cd11753">
    <property type="entry name" value="GH94N_ChvB_NdvB_2_like"/>
    <property type="match status" value="1"/>
</dbReference>
<feature type="transmembrane region" description="Helical" evidence="4">
    <location>
        <begin position="951"/>
        <end position="969"/>
    </location>
</feature>